<dbReference type="Proteomes" id="UP000807025">
    <property type="component" value="Unassembled WGS sequence"/>
</dbReference>
<evidence type="ECO:0000313" key="3">
    <source>
        <dbReference type="Proteomes" id="UP000807025"/>
    </source>
</evidence>
<reference evidence="2" key="1">
    <citation type="submission" date="2020-11" db="EMBL/GenBank/DDBJ databases">
        <authorList>
            <consortium name="DOE Joint Genome Institute"/>
            <person name="Ahrendt S."/>
            <person name="Riley R."/>
            <person name="Andreopoulos W."/>
            <person name="Labutti K."/>
            <person name="Pangilinan J."/>
            <person name="Ruiz-Duenas F.J."/>
            <person name="Barrasa J.M."/>
            <person name="Sanchez-Garcia M."/>
            <person name="Camarero S."/>
            <person name="Miyauchi S."/>
            <person name="Serrano A."/>
            <person name="Linde D."/>
            <person name="Babiker R."/>
            <person name="Drula E."/>
            <person name="Ayuso-Fernandez I."/>
            <person name="Pacheco R."/>
            <person name="Padilla G."/>
            <person name="Ferreira P."/>
            <person name="Barriuso J."/>
            <person name="Kellner H."/>
            <person name="Castanera R."/>
            <person name="Alfaro M."/>
            <person name="Ramirez L."/>
            <person name="Pisabarro A.G."/>
            <person name="Kuo A."/>
            <person name="Tritt A."/>
            <person name="Lipzen A."/>
            <person name="He G."/>
            <person name="Yan M."/>
            <person name="Ng V."/>
            <person name="Cullen D."/>
            <person name="Martin F."/>
            <person name="Rosso M.-N."/>
            <person name="Henrissat B."/>
            <person name="Hibbett D."/>
            <person name="Martinez A.T."/>
            <person name="Grigoriev I.V."/>
        </authorList>
    </citation>
    <scope>NUCLEOTIDE SEQUENCE</scope>
    <source>
        <strain evidence="2">ATCC 90797</strain>
    </source>
</reference>
<proteinExistence type="predicted"/>
<feature type="region of interest" description="Disordered" evidence="1">
    <location>
        <begin position="1"/>
        <end position="78"/>
    </location>
</feature>
<feature type="compositionally biased region" description="Basic residues" evidence="1">
    <location>
        <begin position="39"/>
        <end position="53"/>
    </location>
</feature>
<accession>A0A9P5ZIV0</accession>
<evidence type="ECO:0000313" key="2">
    <source>
        <dbReference type="EMBL" id="KAF9488207.1"/>
    </source>
</evidence>
<sequence length="117" mass="13725">MHPRTNDTNTQIPDNNCQIPIRRRRNDDVCSAPFQIPRTSRKARSRTHARQRHSLRDEQRIQSPPPMRHRNRGTTPPHVRANALVQLDSARSRVNEQQSHWNGIQPDVKKLVSLYRV</sequence>
<organism evidence="2 3">
    <name type="scientific">Pleurotus eryngii</name>
    <name type="common">Boletus of the steppes</name>
    <dbReference type="NCBI Taxonomy" id="5323"/>
    <lineage>
        <taxon>Eukaryota</taxon>
        <taxon>Fungi</taxon>
        <taxon>Dikarya</taxon>
        <taxon>Basidiomycota</taxon>
        <taxon>Agaricomycotina</taxon>
        <taxon>Agaricomycetes</taxon>
        <taxon>Agaricomycetidae</taxon>
        <taxon>Agaricales</taxon>
        <taxon>Pleurotineae</taxon>
        <taxon>Pleurotaceae</taxon>
        <taxon>Pleurotus</taxon>
    </lineage>
</organism>
<dbReference type="EMBL" id="MU154725">
    <property type="protein sequence ID" value="KAF9488207.1"/>
    <property type="molecule type" value="Genomic_DNA"/>
</dbReference>
<keyword evidence="3" id="KW-1185">Reference proteome</keyword>
<gene>
    <name evidence="2" type="ORF">BDN71DRAFT_1457626</name>
</gene>
<protein>
    <submittedName>
        <fullName evidence="2">Uncharacterized protein</fullName>
    </submittedName>
</protein>
<feature type="compositionally biased region" description="Polar residues" evidence="1">
    <location>
        <begin position="1"/>
        <end position="18"/>
    </location>
</feature>
<dbReference type="AlphaFoldDB" id="A0A9P5ZIV0"/>
<evidence type="ECO:0000256" key="1">
    <source>
        <dbReference type="SAM" id="MobiDB-lite"/>
    </source>
</evidence>
<comment type="caution">
    <text evidence="2">The sequence shown here is derived from an EMBL/GenBank/DDBJ whole genome shotgun (WGS) entry which is preliminary data.</text>
</comment>
<name>A0A9P5ZIV0_PLEER</name>